<feature type="compositionally biased region" description="Basic and acidic residues" evidence="1">
    <location>
        <begin position="78"/>
        <end position="101"/>
    </location>
</feature>
<dbReference type="AlphaFoldDB" id="A0A1Y6CQT5"/>
<dbReference type="EMBL" id="FWZT01000042">
    <property type="protein sequence ID" value="SMF82554.1"/>
    <property type="molecule type" value="Genomic_DNA"/>
</dbReference>
<dbReference type="RefSeq" id="WP_132326151.1">
    <property type="nucleotide sequence ID" value="NZ_FWZT01000042.1"/>
</dbReference>
<keyword evidence="2" id="KW-0472">Membrane</keyword>
<keyword evidence="2" id="KW-1133">Transmembrane helix</keyword>
<gene>
    <name evidence="3" type="ORF">SAMN06296036_14210</name>
</gene>
<sequence length="117" mass="12691">MSKGLSQSSAWALSIVFSVLLFAGIIALIMSVKPSGKTSHDSGPYGEIRADETPTSSPPHEESKPAEHNDDHEDGDGEVIRADDHASQDRRHEPARDEKKNRNGRTLAQMVRSGGQT</sequence>
<name>A0A1Y6CQT5_9BACT</name>
<organism evidence="3 4">
    <name type="scientific">Pseudobacteriovorax antillogorgiicola</name>
    <dbReference type="NCBI Taxonomy" id="1513793"/>
    <lineage>
        <taxon>Bacteria</taxon>
        <taxon>Pseudomonadati</taxon>
        <taxon>Bdellovibrionota</taxon>
        <taxon>Oligoflexia</taxon>
        <taxon>Oligoflexales</taxon>
        <taxon>Pseudobacteriovoracaceae</taxon>
        <taxon>Pseudobacteriovorax</taxon>
    </lineage>
</organism>
<accession>A0A1Y6CQT5</accession>
<feature type="region of interest" description="Disordered" evidence="1">
    <location>
        <begin position="32"/>
        <end position="117"/>
    </location>
</feature>
<feature type="compositionally biased region" description="Basic and acidic residues" evidence="1">
    <location>
        <begin position="59"/>
        <end position="71"/>
    </location>
</feature>
<dbReference type="STRING" id="1513793.SAMN06296036_14210"/>
<proteinExistence type="predicted"/>
<dbReference type="Proteomes" id="UP000192907">
    <property type="component" value="Unassembled WGS sequence"/>
</dbReference>
<reference evidence="4" key="1">
    <citation type="submission" date="2017-04" db="EMBL/GenBank/DDBJ databases">
        <authorList>
            <person name="Varghese N."/>
            <person name="Submissions S."/>
        </authorList>
    </citation>
    <scope>NUCLEOTIDE SEQUENCE [LARGE SCALE GENOMIC DNA]</scope>
    <source>
        <strain evidence="4">RKEM611</strain>
    </source>
</reference>
<feature type="transmembrane region" description="Helical" evidence="2">
    <location>
        <begin position="12"/>
        <end position="32"/>
    </location>
</feature>
<evidence type="ECO:0000256" key="1">
    <source>
        <dbReference type="SAM" id="MobiDB-lite"/>
    </source>
</evidence>
<evidence type="ECO:0000313" key="4">
    <source>
        <dbReference type="Proteomes" id="UP000192907"/>
    </source>
</evidence>
<evidence type="ECO:0000313" key="3">
    <source>
        <dbReference type="EMBL" id="SMF82554.1"/>
    </source>
</evidence>
<protein>
    <submittedName>
        <fullName evidence="3">Uncharacterized protein</fullName>
    </submittedName>
</protein>
<keyword evidence="4" id="KW-1185">Reference proteome</keyword>
<keyword evidence="2" id="KW-0812">Transmembrane</keyword>
<evidence type="ECO:0000256" key="2">
    <source>
        <dbReference type="SAM" id="Phobius"/>
    </source>
</evidence>